<sequence length="537" mass="61402">MMTKGLKQTLLPFDDQLTHLLTADEIYERCDQTLLDKLNEDNRIERKRKKFSGENIGEYVSMWANTPPDGGLMVIGQIDKKDGGGYDGFADENQSLINKVEKAASVFCADAKVSSKRVPVTNTAGKEDFVIVLRVHYHPSIVIKTSKGLAFCRRGDEKHELKPEEARELAVDKKQVNFEEEPCGLEYPSGFDMPAISQWSQKVRDKMGSGHGLSDEEVMANRFLGQNGPNGFVPNIACALLFAKQPRAIIPGCRVRFLRFDGTMERTGEKYNAVQDVWIEGTIPQMIRGAEQVLKTHLRTFSPLHRGVFYPVPEYPETAWYEAIVNACVHRSYGDGKKNVEVKIRMFDDHLDIESPGPFPPYVTADNIYDMEVPRNPRVFEAAYFLNLVRMNREGTRRIRDTMKEMQLPSPEFKQSEIGYSIVRVRLKNNIERRRVWVDQDISKIVGEAIVSQFSEDEKRVLNWIAEYGQCNVNSIVRLLDKEWGTCKKLLITLTRRKVLQYVRFKPDGERDSQAFFRLKSDIDLPDGSRDASDNIT</sequence>
<gene>
    <name evidence="1" type="ORF">Poly24_44940</name>
</gene>
<dbReference type="RefSeq" id="WP_145100525.1">
    <property type="nucleotide sequence ID" value="NZ_CP036348.1"/>
</dbReference>
<evidence type="ECO:0000313" key="2">
    <source>
        <dbReference type="Proteomes" id="UP000315082"/>
    </source>
</evidence>
<name>A0A518JZ01_9BACT</name>
<dbReference type="InterPro" id="IPR038461">
    <property type="entry name" value="Schlafen_AlbA_2_dom_sf"/>
</dbReference>
<dbReference type="Gene3D" id="3.30.950.30">
    <property type="entry name" value="Schlafen, AAA domain"/>
    <property type="match status" value="1"/>
</dbReference>
<evidence type="ECO:0000313" key="1">
    <source>
        <dbReference type="EMBL" id="QDV70768.1"/>
    </source>
</evidence>
<dbReference type="PANTHER" id="PTHR30595">
    <property type="entry name" value="GLPR-RELATED TRANSCRIPTIONAL REPRESSOR"/>
    <property type="match status" value="1"/>
</dbReference>
<dbReference type="Pfam" id="PF13749">
    <property type="entry name" value="HATPase_c_4"/>
    <property type="match status" value="1"/>
</dbReference>
<proteinExistence type="predicted"/>
<reference evidence="1 2" key="1">
    <citation type="submission" date="2019-02" db="EMBL/GenBank/DDBJ databases">
        <title>Deep-cultivation of Planctomycetes and their phenomic and genomic characterization uncovers novel biology.</title>
        <authorList>
            <person name="Wiegand S."/>
            <person name="Jogler M."/>
            <person name="Boedeker C."/>
            <person name="Pinto D."/>
            <person name="Vollmers J."/>
            <person name="Rivas-Marin E."/>
            <person name="Kohn T."/>
            <person name="Peeters S.H."/>
            <person name="Heuer A."/>
            <person name="Rast P."/>
            <person name="Oberbeckmann S."/>
            <person name="Bunk B."/>
            <person name="Jeske O."/>
            <person name="Meyerdierks A."/>
            <person name="Storesund J.E."/>
            <person name="Kallscheuer N."/>
            <person name="Luecker S."/>
            <person name="Lage O.M."/>
            <person name="Pohl T."/>
            <person name="Merkel B.J."/>
            <person name="Hornburger P."/>
            <person name="Mueller R.-W."/>
            <person name="Bruemmer F."/>
            <person name="Labrenz M."/>
            <person name="Spormann A.M."/>
            <person name="Op den Camp H."/>
            <person name="Overmann J."/>
            <person name="Amann R."/>
            <person name="Jetten M.S.M."/>
            <person name="Mascher T."/>
            <person name="Medema M.H."/>
            <person name="Devos D.P."/>
            <person name="Kaster A.-K."/>
            <person name="Ovreas L."/>
            <person name="Rohde M."/>
            <person name="Galperin M.Y."/>
            <person name="Jogler C."/>
        </authorList>
    </citation>
    <scope>NUCLEOTIDE SEQUENCE [LARGE SCALE GENOMIC DNA]</scope>
    <source>
        <strain evidence="1 2">Poly24</strain>
    </source>
</reference>
<dbReference type="Gene3D" id="3.30.565.60">
    <property type="match status" value="1"/>
</dbReference>
<dbReference type="KEGG" id="rcf:Poly24_44940"/>
<dbReference type="PANTHER" id="PTHR30595:SF6">
    <property type="entry name" value="SCHLAFEN ALBA-2 DOMAIN-CONTAINING PROTEIN"/>
    <property type="match status" value="1"/>
</dbReference>
<organism evidence="1 2">
    <name type="scientific">Rosistilla carotiformis</name>
    <dbReference type="NCBI Taxonomy" id="2528017"/>
    <lineage>
        <taxon>Bacteria</taxon>
        <taxon>Pseudomonadati</taxon>
        <taxon>Planctomycetota</taxon>
        <taxon>Planctomycetia</taxon>
        <taxon>Pirellulales</taxon>
        <taxon>Pirellulaceae</taxon>
        <taxon>Rosistilla</taxon>
    </lineage>
</organism>
<keyword evidence="2" id="KW-1185">Reference proteome</keyword>
<dbReference type="InterPro" id="IPR038475">
    <property type="entry name" value="RecG_C_sf"/>
</dbReference>
<dbReference type="Proteomes" id="UP000315082">
    <property type="component" value="Chromosome"/>
</dbReference>
<dbReference type="AlphaFoldDB" id="A0A518JZ01"/>
<dbReference type="EMBL" id="CP036348">
    <property type="protein sequence ID" value="QDV70768.1"/>
    <property type="molecule type" value="Genomic_DNA"/>
</dbReference>
<protein>
    <submittedName>
        <fullName evidence="1">Uncharacterized protein</fullName>
    </submittedName>
</protein>
<accession>A0A518JZ01</accession>
<dbReference type="OrthoDB" id="258364at2"/>